<gene>
    <name evidence="5" type="ORF">EVG20_g6426</name>
</gene>
<protein>
    <recommendedName>
        <fullName evidence="4">NmrA-like domain-containing protein</fullName>
    </recommendedName>
</protein>
<name>A0A4Y9YKX8_9AGAM</name>
<evidence type="ECO:0000313" key="5">
    <source>
        <dbReference type="EMBL" id="TFY63184.1"/>
    </source>
</evidence>
<comment type="caution">
    <text evidence="5">The sequence shown here is derived from an EMBL/GenBank/DDBJ whole genome shotgun (WGS) entry which is preliminary data.</text>
</comment>
<dbReference type="InterPro" id="IPR051609">
    <property type="entry name" value="NmrA/Isoflavone_reductase-like"/>
</dbReference>
<keyword evidence="2" id="KW-0521">NADP</keyword>
<dbReference type="InterPro" id="IPR008030">
    <property type="entry name" value="NmrA-like"/>
</dbReference>
<evidence type="ECO:0000256" key="1">
    <source>
        <dbReference type="ARBA" id="ARBA00005725"/>
    </source>
</evidence>
<keyword evidence="3" id="KW-0560">Oxidoreductase</keyword>
<reference evidence="5 6" key="1">
    <citation type="submission" date="2019-02" db="EMBL/GenBank/DDBJ databases">
        <title>Genome sequencing of the rare red list fungi Dentipellis fragilis.</title>
        <authorList>
            <person name="Buettner E."/>
            <person name="Kellner H."/>
        </authorList>
    </citation>
    <scope>NUCLEOTIDE SEQUENCE [LARGE SCALE GENOMIC DNA]</scope>
    <source>
        <strain evidence="5 6">DSM 105465</strain>
    </source>
</reference>
<sequence length="290" mass="30860">MSDFKTVAVAGVGNVGTDIIEELLEKQSEGRLDKIVLLTRSLSSKAAEAFTTRGVQVATVDYADEASLLAALTGVDVVVSTVGHIAVQDGSQATLARAAKEAGVRLFLPSEYGGVTGGHQSGPFAGKAKVHTLLKELDLPYALIHTGLLMKFAFSPIAGIDLPNGKATIGGDGTPTLSFTTIRDAARFVAYILTTLPFEKLAWRVFCVEGDRISYNEVFEQYSVKTGKPLSITRRPISELQAVVNANPADRTSAIQLVVARGSTVGKKEDLANGDFPEWNPKKVIDVIVT</sequence>
<dbReference type="PANTHER" id="PTHR47706">
    <property type="entry name" value="NMRA-LIKE FAMILY PROTEIN"/>
    <property type="match status" value="1"/>
</dbReference>
<dbReference type="Gene3D" id="3.40.50.720">
    <property type="entry name" value="NAD(P)-binding Rossmann-like Domain"/>
    <property type="match status" value="1"/>
</dbReference>
<evidence type="ECO:0000313" key="6">
    <source>
        <dbReference type="Proteomes" id="UP000298327"/>
    </source>
</evidence>
<feature type="domain" description="NmrA-like" evidence="4">
    <location>
        <begin position="5"/>
        <end position="244"/>
    </location>
</feature>
<comment type="similarity">
    <text evidence="1">Belongs to the NmrA-type oxidoreductase family. Isoflavone reductase subfamily.</text>
</comment>
<accession>A0A4Y9YKX8</accession>
<dbReference type="Proteomes" id="UP000298327">
    <property type="component" value="Unassembled WGS sequence"/>
</dbReference>
<dbReference type="Pfam" id="PF05368">
    <property type="entry name" value="NmrA"/>
    <property type="match status" value="1"/>
</dbReference>
<dbReference type="InterPro" id="IPR036291">
    <property type="entry name" value="NAD(P)-bd_dom_sf"/>
</dbReference>
<dbReference type="EMBL" id="SEOQ01000428">
    <property type="protein sequence ID" value="TFY63184.1"/>
    <property type="molecule type" value="Genomic_DNA"/>
</dbReference>
<organism evidence="5 6">
    <name type="scientific">Dentipellis fragilis</name>
    <dbReference type="NCBI Taxonomy" id="205917"/>
    <lineage>
        <taxon>Eukaryota</taxon>
        <taxon>Fungi</taxon>
        <taxon>Dikarya</taxon>
        <taxon>Basidiomycota</taxon>
        <taxon>Agaricomycotina</taxon>
        <taxon>Agaricomycetes</taxon>
        <taxon>Russulales</taxon>
        <taxon>Hericiaceae</taxon>
        <taxon>Dentipellis</taxon>
    </lineage>
</organism>
<dbReference type="PANTHER" id="PTHR47706:SF4">
    <property type="entry name" value="NMRA-LIKE DOMAIN-CONTAINING PROTEIN"/>
    <property type="match status" value="1"/>
</dbReference>
<evidence type="ECO:0000256" key="2">
    <source>
        <dbReference type="ARBA" id="ARBA00022857"/>
    </source>
</evidence>
<keyword evidence="6" id="KW-1185">Reference proteome</keyword>
<dbReference type="STRING" id="205917.A0A4Y9YKX8"/>
<evidence type="ECO:0000259" key="4">
    <source>
        <dbReference type="Pfam" id="PF05368"/>
    </source>
</evidence>
<dbReference type="OrthoDB" id="5283654at2759"/>
<dbReference type="Gene3D" id="3.90.25.10">
    <property type="entry name" value="UDP-galactose 4-epimerase, domain 1"/>
    <property type="match status" value="1"/>
</dbReference>
<evidence type="ECO:0000256" key="3">
    <source>
        <dbReference type="ARBA" id="ARBA00023002"/>
    </source>
</evidence>
<proteinExistence type="inferred from homology"/>
<dbReference type="AlphaFoldDB" id="A0A4Y9YKX8"/>
<dbReference type="GO" id="GO:0016491">
    <property type="term" value="F:oxidoreductase activity"/>
    <property type="evidence" value="ECO:0007669"/>
    <property type="project" value="UniProtKB-KW"/>
</dbReference>
<dbReference type="SUPFAM" id="SSF51735">
    <property type="entry name" value="NAD(P)-binding Rossmann-fold domains"/>
    <property type="match status" value="1"/>
</dbReference>